<dbReference type="Gene3D" id="2.60.40.640">
    <property type="match status" value="2"/>
</dbReference>
<reference evidence="2 3" key="1">
    <citation type="submission" date="2023-04" db="EMBL/GenBank/DDBJ databases">
        <title>Genome of Basidiobolus ranarum AG-B5.</title>
        <authorList>
            <person name="Stajich J.E."/>
            <person name="Carter-House D."/>
            <person name="Gryganskyi A."/>
        </authorList>
    </citation>
    <scope>NUCLEOTIDE SEQUENCE [LARGE SCALE GENOMIC DNA]</scope>
    <source>
        <strain evidence="2 3">AG-B5</strain>
    </source>
</reference>
<dbReference type="SMART" id="SM01017">
    <property type="entry name" value="Arrestin_C"/>
    <property type="match status" value="1"/>
</dbReference>
<evidence type="ECO:0000313" key="3">
    <source>
        <dbReference type="Proteomes" id="UP001479436"/>
    </source>
</evidence>
<keyword evidence="3" id="KW-1185">Reference proteome</keyword>
<protein>
    <recommendedName>
        <fullName evidence="1">Arrestin C-terminal-like domain-containing protein</fullName>
    </recommendedName>
</protein>
<dbReference type="InterPro" id="IPR014752">
    <property type="entry name" value="Arrestin-like_C"/>
</dbReference>
<dbReference type="PANTHER" id="PTHR11188">
    <property type="entry name" value="ARRESTIN DOMAIN CONTAINING PROTEIN"/>
    <property type="match status" value="1"/>
</dbReference>
<dbReference type="InterPro" id="IPR050357">
    <property type="entry name" value="Arrestin_domain-protein"/>
</dbReference>
<dbReference type="Proteomes" id="UP001479436">
    <property type="component" value="Unassembled WGS sequence"/>
</dbReference>
<feature type="domain" description="Arrestin C-terminal-like" evidence="1">
    <location>
        <begin position="160"/>
        <end position="295"/>
    </location>
</feature>
<dbReference type="Pfam" id="PF00339">
    <property type="entry name" value="Arrestin_N"/>
    <property type="match status" value="1"/>
</dbReference>
<dbReference type="SUPFAM" id="SSF81296">
    <property type="entry name" value="E set domains"/>
    <property type="match status" value="1"/>
</dbReference>
<dbReference type="EMBL" id="JASJQH010007234">
    <property type="protein sequence ID" value="KAK9712159.1"/>
    <property type="molecule type" value="Genomic_DNA"/>
</dbReference>
<dbReference type="PANTHER" id="PTHR11188:SF17">
    <property type="entry name" value="FI21816P1"/>
    <property type="match status" value="1"/>
</dbReference>
<dbReference type="InterPro" id="IPR011021">
    <property type="entry name" value="Arrestin-like_N"/>
</dbReference>
<comment type="caution">
    <text evidence="2">The sequence shown here is derived from an EMBL/GenBank/DDBJ whole genome shotgun (WGS) entry which is preliminary data.</text>
</comment>
<name>A0ABR2W090_9FUNG</name>
<organism evidence="2 3">
    <name type="scientific">Basidiobolus ranarum</name>
    <dbReference type="NCBI Taxonomy" id="34480"/>
    <lineage>
        <taxon>Eukaryota</taxon>
        <taxon>Fungi</taxon>
        <taxon>Fungi incertae sedis</taxon>
        <taxon>Zoopagomycota</taxon>
        <taxon>Entomophthoromycotina</taxon>
        <taxon>Basidiobolomycetes</taxon>
        <taxon>Basidiobolales</taxon>
        <taxon>Basidiobolaceae</taxon>
        <taxon>Basidiobolus</taxon>
    </lineage>
</organism>
<evidence type="ECO:0000259" key="1">
    <source>
        <dbReference type="SMART" id="SM01017"/>
    </source>
</evidence>
<proteinExistence type="predicted"/>
<dbReference type="InterPro" id="IPR011022">
    <property type="entry name" value="Arrestin_C-like"/>
</dbReference>
<dbReference type="InterPro" id="IPR014756">
    <property type="entry name" value="Ig_E-set"/>
</dbReference>
<gene>
    <name evidence="2" type="ORF">K7432_007339</name>
</gene>
<dbReference type="Pfam" id="PF02752">
    <property type="entry name" value="Arrestin_C"/>
    <property type="match status" value="1"/>
</dbReference>
<accession>A0ABR2W090</accession>
<sequence length="328" mass="36921">MSRFNIQVIEDNLVMLGAAEDSAGCVLRGCAILQLTESMKLKSIKLTFEGKVKLSSHKSSCDIGTHQELLISHEWNFLETDNKPKKFPSGKYKYNFELPLEGELPPSMQVDGGVIEYKLKGIAERASLFGNLTAEKKINIHRLLSLWAFSQTHSSSKGTCTNRFNYELGLSKNFFHPNESIGITVNIEALIPGLRIKKIAWGIIQNTSYHVPSKGDFGPWSKVVTQVSHKVLELVEDNFEKTWYLPIPNEKLMSYDGESSFIQVEHKIIAKLEIFDAYGARSKVRTSLPIVIIPELSSQYNATPRYSRAALTLPSYTEVMLPNYEPVC</sequence>
<evidence type="ECO:0000313" key="2">
    <source>
        <dbReference type="EMBL" id="KAK9712159.1"/>
    </source>
</evidence>